<keyword evidence="1" id="KW-0812">Transmembrane</keyword>
<keyword evidence="1" id="KW-1133">Transmembrane helix</keyword>
<reference evidence="3" key="1">
    <citation type="submission" date="2016-10" db="EMBL/GenBank/DDBJ databases">
        <authorList>
            <person name="Varghese N."/>
            <person name="Submissions S."/>
        </authorList>
    </citation>
    <scope>NUCLEOTIDE SEQUENCE [LARGE SCALE GENOMIC DNA]</scope>
    <source>
        <strain evidence="3">DSM 45237</strain>
    </source>
</reference>
<dbReference type="RefSeq" id="WP_074946235.1">
    <property type="nucleotide sequence ID" value="NZ_FNUC01000003.1"/>
</dbReference>
<keyword evidence="1" id="KW-0472">Membrane</keyword>
<dbReference type="AlphaFoldDB" id="A0A1H5JTN1"/>
<feature type="transmembrane region" description="Helical" evidence="1">
    <location>
        <begin position="182"/>
        <end position="207"/>
    </location>
</feature>
<dbReference type="Proteomes" id="UP000181980">
    <property type="component" value="Unassembled WGS sequence"/>
</dbReference>
<protein>
    <recommendedName>
        <fullName evidence="4">TPM domain-containing protein</fullName>
    </recommendedName>
</protein>
<evidence type="ECO:0000313" key="2">
    <source>
        <dbReference type="EMBL" id="SEE55826.1"/>
    </source>
</evidence>
<organism evidence="2 3">
    <name type="scientific">Jiangella alba</name>
    <dbReference type="NCBI Taxonomy" id="561176"/>
    <lineage>
        <taxon>Bacteria</taxon>
        <taxon>Bacillati</taxon>
        <taxon>Actinomycetota</taxon>
        <taxon>Actinomycetes</taxon>
        <taxon>Jiangellales</taxon>
        <taxon>Jiangellaceae</taxon>
        <taxon>Jiangella</taxon>
    </lineage>
</organism>
<sequence length="215" mass="22414">MRRWIAGLLITLVVAAGGGALAWWLATPDVVPERPVPERARAAADVLGDAHVYVDPSAADTYTDAELAQLEAAAAASDPQVFVVVWPATREAGYGSPSDVLHRIGDLTGRHGLYIQVDPGVELYTSDVGIEGEHYSIYSAVDDTTQTEAAAVLQAIDENDGREYEVGEDTGSHYWGGTGGTIAAGLLIGGFSGVGAGLLGLGVWAFARHRRAAAA</sequence>
<accession>A0A1H5JTN1</accession>
<keyword evidence="3" id="KW-1185">Reference proteome</keyword>
<evidence type="ECO:0000313" key="3">
    <source>
        <dbReference type="Proteomes" id="UP000181980"/>
    </source>
</evidence>
<name>A0A1H5JTN1_9ACTN</name>
<proteinExistence type="predicted"/>
<evidence type="ECO:0000256" key="1">
    <source>
        <dbReference type="SAM" id="Phobius"/>
    </source>
</evidence>
<evidence type="ECO:0008006" key="4">
    <source>
        <dbReference type="Google" id="ProtNLM"/>
    </source>
</evidence>
<gene>
    <name evidence="2" type="ORF">SAMN04488561_1733</name>
</gene>
<dbReference type="EMBL" id="FNUC01000003">
    <property type="protein sequence ID" value="SEE55826.1"/>
    <property type="molecule type" value="Genomic_DNA"/>
</dbReference>
<dbReference type="STRING" id="561176.SAMN04488561_1733"/>